<evidence type="ECO:0000259" key="7">
    <source>
        <dbReference type="Pfam" id="PF04082"/>
    </source>
</evidence>
<sequence>MSDYVNPRAHACQNCVKAKAKCYDLTDGRCERCKRLDKHCIMQDRSTPRPSKPSKSRRNDHTRQIAQLQQKVDSLVSLLGASQQNLDNGAFTAITPESTGPTSNASDSMSVPIYTRQTTTTIPQCFPTTTQQYGLDSTLYSPSESRLNKSPDELLDIFRRDMAHQAPFISVPVQMSAPALSRERPFLYRAIMTVASYHDSVHQLQMGQELVRYIMEHLIVLGEKSLDLLQGLLVYINWYNSLFHANPQTNTLLGLAFSLLVDLNLYIPYKSSDSHEKFVGEMKTTVTSNPNWARSSEPSREERRAVLGCFYLFSCVSSKFRSLNPLHWTKNIQQCYEEILKTPEYENDVRLVHIVDLQRIAENTKFIVREFPSSNASVPNSSIGLHLKLLVSDLEKFKVTLPERLQQDAMMLMHYHAVEILVSELCFYMTPTTPTQGPSPKRADALWMCLTATRTLINIYFSLNPQPHFSFSAIALQQLYLALATLSKLSLFKADDWDVNYAQPSIDLSTLLDNLVTRTEELSSRYDVMENNQPWLQSSRRLRQVRLRFDDLLSNENVPSATLSAATSTTTTQPSANGISVVAPSFHDFRLDQFGLWDDRFWQTMQDGSAPCMT</sequence>
<evidence type="ECO:0000256" key="4">
    <source>
        <dbReference type="ARBA" id="ARBA00023163"/>
    </source>
</evidence>
<evidence type="ECO:0000313" key="8">
    <source>
        <dbReference type="EMBL" id="GAM43006.1"/>
    </source>
</evidence>
<dbReference type="InterPro" id="IPR036864">
    <property type="entry name" value="Zn2-C6_fun-type_DNA-bd_sf"/>
</dbReference>
<comment type="subcellular location">
    <subcellularLocation>
        <location evidence="1">Nucleus</location>
    </subcellularLocation>
</comment>
<gene>
    <name evidence="8" type="ORF">TCE0_044r17473</name>
</gene>
<dbReference type="GO" id="GO:0000981">
    <property type="term" value="F:DNA-binding transcription factor activity, RNA polymerase II-specific"/>
    <property type="evidence" value="ECO:0007669"/>
    <property type="project" value="InterPro"/>
</dbReference>
<keyword evidence="3" id="KW-0238">DNA-binding</keyword>
<dbReference type="InterPro" id="IPR051089">
    <property type="entry name" value="prtT"/>
</dbReference>
<accession>A0A478ECI9</accession>
<dbReference type="AlphaFoldDB" id="A0A478ECI9"/>
<evidence type="ECO:0000256" key="6">
    <source>
        <dbReference type="SAM" id="MobiDB-lite"/>
    </source>
</evidence>
<dbReference type="SUPFAM" id="SSF57701">
    <property type="entry name" value="Zn2/Cys6 DNA-binding domain"/>
    <property type="match status" value="1"/>
</dbReference>
<dbReference type="Gene3D" id="4.10.240.10">
    <property type="entry name" value="Zn(2)-C6 fungal-type DNA-binding domain"/>
    <property type="match status" value="1"/>
</dbReference>
<dbReference type="InterPro" id="IPR007219">
    <property type="entry name" value="XnlR_reg_dom"/>
</dbReference>
<evidence type="ECO:0000256" key="1">
    <source>
        <dbReference type="ARBA" id="ARBA00004123"/>
    </source>
</evidence>
<dbReference type="Pfam" id="PF04082">
    <property type="entry name" value="Fungal_trans"/>
    <property type="match status" value="1"/>
</dbReference>
<dbReference type="GO" id="GO:0000976">
    <property type="term" value="F:transcription cis-regulatory region binding"/>
    <property type="evidence" value="ECO:0007669"/>
    <property type="project" value="TreeGrafter"/>
</dbReference>
<organism evidence="8 9">
    <name type="scientific">Talaromyces pinophilus</name>
    <name type="common">Penicillium pinophilum</name>
    <dbReference type="NCBI Taxonomy" id="128442"/>
    <lineage>
        <taxon>Eukaryota</taxon>
        <taxon>Fungi</taxon>
        <taxon>Dikarya</taxon>
        <taxon>Ascomycota</taxon>
        <taxon>Pezizomycotina</taxon>
        <taxon>Eurotiomycetes</taxon>
        <taxon>Eurotiomycetidae</taxon>
        <taxon>Eurotiales</taxon>
        <taxon>Trichocomaceae</taxon>
        <taxon>Talaromyces</taxon>
        <taxon>Talaromyces sect. Talaromyces</taxon>
    </lineage>
</organism>
<keyword evidence="5" id="KW-0539">Nucleus</keyword>
<feature type="domain" description="Xylanolytic transcriptional activator regulatory" evidence="7">
    <location>
        <begin position="179"/>
        <end position="322"/>
    </location>
</feature>
<evidence type="ECO:0000256" key="3">
    <source>
        <dbReference type="ARBA" id="ARBA00023125"/>
    </source>
</evidence>
<keyword evidence="2" id="KW-0805">Transcription regulation</keyword>
<dbReference type="GO" id="GO:0006351">
    <property type="term" value="P:DNA-templated transcription"/>
    <property type="evidence" value="ECO:0007669"/>
    <property type="project" value="InterPro"/>
</dbReference>
<feature type="region of interest" description="Disordered" evidence="6">
    <location>
        <begin position="44"/>
        <end position="63"/>
    </location>
</feature>
<dbReference type="PANTHER" id="PTHR31845">
    <property type="entry name" value="FINGER DOMAIN PROTEIN, PUTATIVE-RELATED"/>
    <property type="match status" value="1"/>
</dbReference>
<keyword evidence="4" id="KW-0804">Transcription</keyword>
<dbReference type="Proteomes" id="UP000053095">
    <property type="component" value="Unassembled WGS sequence"/>
</dbReference>
<dbReference type="CDD" id="cd12148">
    <property type="entry name" value="fungal_TF_MHR"/>
    <property type="match status" value="1"/>
</dbReference>
<dbReference type="GO" id="GO:0005634">
    <property type="term" value="C:nucleus"/>
    <property type="evidence" value="ECO:0007669"/>
    <property type="project" value="UniProtKB-SubCell"/>
</dbReference>
<proteinExistence type="predicted"/>
<evidence type="ECO:0000313" key="9">
    <source>
        <dbReference type="Proteomes" id="UP000053095"/>
    </source>
</evidence>
<name>A0A478ECI9_TALPI</name>
<dbReference type="EMBL" id="DF933840">
    <property type="protein sequence ID" value="GAM43006.1"/>
    <property type="molecule type" value="Genomic_DNA"/>
</dbReference>
<reference evidence="9" key="1">
    <citation type="journal article" date="2015" name="Genome Announc.">
        <title>Draft genome sequence of Talaromyces cellulolyticus strain Y-94, a source of lignocellulosic biomass-degrading enzymes.</title>
        <authorList>
            <person name="Fujii T."/>
            <person name="Koike H."/>
            <person name="Sawayama S."/>
            <person name="Yano S."/>
            <person name="Inoue H."/>
        </authorList>
    </citation>
    <scope>NUCLEOTIDE SEQUENCE [LARGE SCALE GENOMIC DNA]</scope>
    <source>
        <strain evidence="9">Y-94</strain>
    </source>
</reference>
<dbReference type="PANTHER" id="PTHR31845:SF10">
    <property type="entry name" value="ZN(II)2CYS6 TRANSCRIPTION FACTOR (EUROFUNG)"/>
    <property type="match status" value="1"/>
</dbReference>
<dbReference type="GO" id="GO:0008270">
    <property type="term" value="F:zinc ion binding"/>
    <property type="evidence" value="ECO:0007669"/>
    <property type="project" value="InterPro"/>
</dbReference>
<evidence type="ECO:0000256" key="5">
    <source>
        <dbReference type="ARBA" id="ARBA00023242"/>
    </source>
</evidence>
<keyword evidence="9" id="KW-1185">Reference proteome</keyword>
<protein>
    <recommendedName>
        <fullName evidence="7">Xylanolytic transcriptional activator regulatory domain-containing protein</fullName>
    </recommendedName>
</protein>
<evidence type="ECO:0000256" key="2">
    <source>
        <dbReference type="ARBA" id="ARBA00023015"/>
    </source>
</evidence>